<keyword evidence="2" id="KW-1133">Transmembrane helix</keyword>
<keyword evidence="2" id="KW-0472">Membrane</keyword>
<feature type="region of interest" description="Disordered" evidence="1">
    <location>
        <begin position="1"/>
        <end position="21"/>
    </location>
</feature>
<organism>
    <name type="scientific">Branchiostoma floridae</name>
    <name type="common">Florida lancelet</name>
    <name type="synonym">Amphioxus</name>
    <dbReference type="NCBI Taxonomy" id="7739"/>
    <lineage>
        <taxon>Eukaryota</taxon>
        <taxon>Metazoa</taxon>
        <taxon>Chordata</taxon>
        <taxon>Cephalochordata</taxon>
        <taxon>Leptocardii</taxon>
        <taxon>Amphioxiformes</taxon>
        <taxon>Branchiostomatidae</taxon>
        <taxon>Branchiostoma</taxon>
    </lineage>
</organism>
<sequence length="778" mass="85141">MAPRAEGAADGRTKKPKTPAVPDGTAMVRGLLAETVLGFIFWSLLHGFGPMIWFYPLNELEISGYEAFVLAAFTPVLAGVGAVFSALQTRWGLALLRAAPSTLSRLVVLAMGNAAAMLVFVGTLWNKSAFQSLLFLTQAIYGEVSVVSRWVVTGYPDPGPAPNPWGSLVLLGLANGMLLSSSDWLTGNPLWFLVGGVGGAAAIQFLPTYQGFLGGVLLAVYTMSIWPQMSDRLVLCPPARTMVLTLAVYLVQMFGMVWCTAYNFVPLGEYTRERTYILLAISVLCVGAAMHLTRTHGSSLAFLNIDSAGPHNLFKKFVGPFLSIIVIGGLGGFVWRHNPQPFNHPAKTDPKEFTSLIWTFHFGYDNRGWPSFERAARMLEETGTDMLLSSSFFPTLLPTHHNLYRNLLLSKYPIVRSYNHMLPSPHGELAPAISATINISGSLVDFLTTHMGNDSATVNISGSLVDFLTTHMGNDRSVKILTLTSPHGELVPAISATVNISGSLVDFLTTHMGNDRSVKILTLTSPHGELVPAISATVNISLVDFLTTHMGNDRSVKILTITLPPHGELVPAISAIVNMAAWWTFSLRTWGTTVNISGSLVDFLTTHMGNDRSVKILTLTSPHGELVPAISAIVNISLVDFLTMHMGNDSGNPVVFLGYVTSSPGSRDYRKLLNNGGMKDIDSTDRDRWCEYIMYKKLTRLGYARVSHGGLSDTEVQMAKFRIPHDPQSYHDNGRLTTDPAEVEPQVLFTDRFGSFFRGHSYSKDHHYHMDTPKYFLP</sequence>
<proteinExistence type="predicted"/>
<gene>
    <name evidence="5" type="ORF">BRAFLDRAFT_88469</name>
</gene>
<dbReference type="Pfam" id="PF23021">
    <property type="entry name" value="6TM_2nd_PGAP2IP"/>
    <property type="match status" value="1"/>
</dbReference>
<dbReference type="InterPro" id="IPR053911">
    <property type="entry name" value="PGAP2IP_TM_2nd"/>
</dbReference>
<feature type="domain" description="PGAP2IP C-terminal nuclease-like" evidence="4">
    <location>
        <begin position="404"/>
        <end position="454"/>
    </location>
</feature>
<feature type="domain" description="PGAP2IP C-terminal nuclease-like" evidence="4">
    <location>
        <begin position="483"/>
        <end position="518"/>
    </location>
</feature>
<feature type="transmembrane region" description="Helical" evidence="2">
    <location>
        <begin position="36"/>
        <end position="55"/>
    </location>
</feature>
<evidence type="ECO:0000259" key="3">
    <source>
        <dbReference type="Pfam" id="PF23021"/>
    </source>
</evidence>
<feature type="domain" description="PGAP2IP C-terminal nuclease-like" evidence="4">
    <location>
        <begin position="619"/>
        <end position="728"/>
    </location>
</feature>
<feature type="transmembrane region" description="Helical" evidence="2">
    <location>
        <begin position="313"/>
        <end position="335"/>
    </location>
</feature>
<evidence type="ECO:0000256" key="2">
    <source>
        <dbReference type="SAM" id="Phobius"/>
    </source>
</evidence>
<name>C3XWN2_BRAFL</name>
<keyword evidence="2" id="KW-0812">Transmembrane</keyword>
<dbReference type="InParanoid" id="C3XWN2"/>
<reference evidence="5" key="1">
    <citation type="journal article" date="2008" name="Nature">
        <title>The amphioxus genome and the evolution of the chordate karyotype.</title>
        <authorList>
            <consortium name="US DOE Joint Genome Institute (JGI-PGF)"/>
            <person name="Putnam N.H."/>
            <person name="Butts T."/>
            <person name="Ferrier D.E.K."/>
            <person name="Furlong R.F."/>
            <person name="Hellsten U."/>
            <person name="Kawashima T."/>
            <person name="Robinson-Rechavi M."/>
            <person name="Shoguchi E."/>
            <person name="Terry A."/>
            <person name="Yu J.-K."/>
            <person name="Benito-Gutierrez E.L."/>
            <person name="Dubchak I."/>
            <person name="Garcia-Fernandez J."/>
            <person name="Gibson-Brown J.J."/>
            <person name="Grigoriev I.V."/>
            <person name="Horton A.C."/>
            <person name="de Jong P.J."/>
            <person name="Jurka J."/>
            <person name="Kapitonov V.V."/>
            <person name="Kohara Y."/>
            <person name="Kuroki Y."/>
            <person name="Lindquist E."/>
            <person name="Lucas S."/>
            <person name="Osoegawa K."/>
            <person name="Pennacchio L.A."/>
            <person name="Salamov A.A."/>
            <person name="Satou Y."/>
            <person name="Sauka-Spengler T."/>
            <person name="Schmutz J."/>
            <person name="Shin-I T."/>
            <person name="Toyoda A."/>
            <person name="Bronner-Fraser M."/>
            <person name="Fujiyama A."/>
            <person name="Holland L.Z."/>
            <person name="Holland P.W.H."/>
            <person name="Satoh N."/>
            <person name="Rokhsar D.S."/>
        </authorList>
    </citation>
    <scope>NUCLEOTIDE SEQUENCE [LARGE SCALE GENOMIC DNA]</scope>
    <source>
        <strain evidence="5">S238N-H82</strain>
        <tissue evidence="5">Testes</tissue>
    </source>
</reference>
<dbReference type="EMBL" id="GG666471">
    <property type="protein sequence ID" value="EEN67142.1"/>
    <property type="molecule type" value="Genomic_DNA"/>
</dbReference>
<feature type="transmembrane region" description="Helical" evidence="2">
    <location>
        <begin position="276"/>
        <end position="293"/>
    </location>
</feature>
<feature type="transmembrane region" description="Helical" evidence="2">
    <location>
        <begin position="107"/>
        <end position="126"/>
    </location>
</feature>
<protein>
    <submittedName>
        <fullName evidence="5">Uncharacterized protein</fullName>
    </submittedName>
</protein>
<evidence type="ECO:0000256" key="1">
    <source>
        <dbReference type="SAM" id="MobiDB-lite"/>
    </source>
</evidence>
<dbReference type="PANTHER" id="PTHR14859:SF1">
    <property type="entry name" value="PGAP2-INTERACTING PROTEIN"/>
    <property type="match status" value="1"/>
</dbReference>
<feature type="transmembrane region" description="Helical" evidence="2">
    <location>
        <begin position="67"/>
        <end position="87"/>
    </location>
</feature>
<dbReference type="PANTHER" id="PTHR14859">
    <property type="entry name" value="CALCOFLUOR WHITE HYPERSENSITIVE PROTEIN PRECURSOR"/>
    <property type="match status" value="1"/>
</dbReference>
<dbReference type="Pfam" id="PF23226">
    <property type="entry name" value="Exo_endo_phos_PGAP2IP"/>
    <property type="match status" value="3"/>
</dbReference>
<dbReference type="AlphaFoldDB" id="C3XWN2"/>
<feature type="transmembrane region" description="Helical" evidence="2">
    <location>
        <begin position="241"/>
        <end position="264"/>
    </location>
</feature>
<dbReference type="InterPro" id="IPR057315">
    <property type="entry name" value="Exo_endo_phos_PGAP2IP_C"/>
</dbReference>
<feature type="domain" description="PGAP2IP second transmembrane" evidence="3">
    <location>
        <begin position="129"/>
        <end position="293"/>
    </location>
</feature>
<dbReference type="eggNOG" id="ENOG502QVQN">
    <property type="taxonomic scope" value="Eukaryota"/>
</dbReference>
<dbReference type="InterPro" id="IPR051916">
    <property type="entry name" value="GPI-anchor_lipid_remodeler"/>
</dbReference>
<accession>C3XWN2</accession>
<evidence type="ECO:0000259" key="4">
    <source>
        <dbReference type="Pfam" id="PF23226"/>
    </source>
</evidence>
<evidence type="ECO:0000313" key="5">
    <source>
        <dbReference type="EMBL" id="EEN67142.1"/>
    </source>
</evidence>